<dbReference type="Pfam" id="PF07676">
    <property type="entry name" value="PD40"/>
    <property type="match status" value="1"/>
</dbReference>
<dbReference type="Gene3D" id="2.120.10.30">
    <property type="entry name" value="TolB, C-terminal domain"/>
    <property type="match status" value="1"/>
</dbReference>
<dbReference type="PANTHER" id="PTHR43135">
    <property type="entry name" value="ALPHA-D-RIBOSE 1-METHYLPHOSPHONATE 5-TRIPHOSPHATE DIPHOSPHATASE"/>
    <property type="match status" value="1"/>
</dbReference>
<feature type="domain" description="Amidohydrolase-related" evidence="2">
    <location>
        <begin position="915"/>
        <end position="1251"/>
    </location>
</feature>
<dbReference type="InterPro" id="IPR011659">
    <property type="entry name" value="WD40"/>
</dbReference>
<sequence length="1285" mass="142574">MVIKSDYPPLPVANHAQPGRRHQPRPRSAVLKSLGLLSLLSLSLTLSGILPVPWSFLRVQDRSRRLSNDPASEWHDDTWPIRNQTQWDISTDFPFPRKLEYDVTEGTWLRLDVHPKTGDIVFDMVGDLYCIPASEIDVATDRVQARAILRGVPHDSDPHFSPEGNRLVFRSDAELGVENIWITEWKGCSEMGLKGWSQQERESDEELLLKGVRETSERKTRRLQREGRLGAQRVTNETFRYLSDARFHPSGSKVIATKWYTSGRSLGAGEGWEYSVPSVDDLQQRKQSLVDVGAGSRVVSRTLPLGWTSEDYGNQQIGPEQFIWKGEDTLIFSKNVIDQNNFAYSKDVHSGIYAIFQTNLTSKSTTRIVDSSPGGASRPEISRDGRTLAFVRRVRDKEALVLKDLTTGTVHNIWYGLTYDLTTVSAPMGTYPSFAFTPSDDAVIIWAAGQIYKVPLSTNHLGERVASATMDPYPIRFTAHIEKRLAETLRGGATDLVKLETQHEERVRSFKHLRVDEKGERVVFEAAGVTYLHDVYERDTFAVPVVDPSSPYYSPSFVHGHEDLVLHARWSDTNFTTFELANISAKAAYELSGLPLGRYFSPILCGCEGRNRQIAFVKSAGDYLTGDIVATANPGLYIGSIALPDPSSSAKTVEIRDIKFVQSEIQGWDRLDMRFLEGNKKLLVQQSQRTFIIDLSSGPDENGRYPHQTIAEGEMSSELAVSVKKGKDGVSYSAEQVGFVDFFQVYLAPGAAVEGGSKPVWSKPGNASKGLARVSVDGGHDLAWSGDGKKLFWFLGPYLHSIETFKVSRCAAAINRDRRNFGIDCVKNLLYYQEVIVKQPTHVAQAGKSSVSGMSNNFVIYNATLITMATGNLETDLLKESVLNIRGGIIQSIEDVADFDAKRTMGVVIDAGGGYVIPGFVDVHAHWDGFDNRYPAKSFELETFLAYGVTTLHNPSADTVNAFVERSRVEAGFTVGPRIFSVGTIIYGAGQAGYYQDVTDLEEAKSALVRIKAEGGAYAISYKNYNIPSRASRQRLLLAAKNLSMLCVPEGGMNYDWDLTYIIDGMTTVEHALPTPILYEDVLTLFALSGTGSTPTHVVNYGGAWGEQFVWAHEDVPNDPKLRRFMRHDILEELSESTTRPKNSYALFNTSASVAKMVHKGLLANIGAHGEQPLGVNYHAEMEFTRAGGLTRYETLRAATIDGAKTLGLHHSIGSLEPGKLADFLVYPPHVELFEPETEGDFSTVGPTRDILFVGRAGRVWKAETMEEIWPESRPRQTMPILNAD</sequence>
<proteinExistence type="predicted"/>
<evidence type="ECO:0000313" key="4">
    <source>
        <dbReference type="Proteomes" id="UP001140091"/>
    </source>
</evidence>
<dbReference type="PANTHER" id="PTHR43135:SF3">
    <property type="entry name" value="ALPHA-D-RIBOSE 1-METHYLPHOSPHONATE 5-TRIPHOSPHATE DIPHOSPHATASE"/>
    <property type="match status" value="1"/>
</dbReference>
<dbReference type="Gene3D" id="3.20.20.140">
    <property type="entry name" value="Metal-dependent hydrolases"/>
    <property type="match status" value="2"/>
</dbReference>
<dbReference type="InterPro" id="IPR011042">
    <property type="entry name" value="6-blade_b-propeller_TolB-like"/>
</dbReference>
<dbReference type="OrthoDB" id="194468at2759"/>
<dbReference type="InterPro" id="IPR011059">
    <property type="entry name" value="Metal-dep_hydrolase_composite"/>
</dbReference>
<dbReference type="Proteomes" id="UP001140091">
    <property type="component" value="Unassembled WGS sequence"/>
</dbReference>
<comment type="caution">
    <text evidence="3">The sequence shown here is derived from an EMBL/GenBank/DDBJ whole genome shotgun (WGS) entry which is preliminary data.</text>
</comment>
<dbReference type="InterPro" id="IPR032466">
    <property type="entry name" value="Metal_Hydrolase"/>
</dbReference>
<reference evidence="3" key="1">
    <citation type="submission" date="2022-06" db="EMBL/GenBank/DDBJ databases">
        <title>Genome Sequence of Candolleomyces eurysporus.</title>
        <authorList>
            <person name="Buettner E."/>
        </authorList>
    </citation>
    <scope>NUCLEOTIDE SEQUENCE</scope>
    <source>
        <strain evidence="3">VTCC 930004</strain>
    </source>
</reference>
<dbReference type="InterPro" id="IPR006680">
    <property type="entry name" value="Amidohydro-rel"/>
</dbReference>
<name>A0A9W8ITF1_9AGAR</name>
<gene>
    <name evidence="3" type="ORF">H1R20_g14842</name>
</gene>
<dbReference type="SUPFAM" id="SSF82171">
    <property type="entry name" value="DPP6 N-terminal domain-like"/>
    <property type="match status" value="1"/>
</dbReference>
<feature type="region of interest" description="Disordered" evidence="1">
    <location>
        <begin position="1"/>
        <end position="25"/>
    </location>
</feature>
<keyword evidence="4" id="KW-1185">Reference proteome</keyword>
<dbReference type="Gene3D" id="2.30.40.10">
    <property type="entry name" value="Urease, subunit C, domain 1"/>
    <property type="match status" value="1"/>
</dbReference>
<dbReference type="EMBL" id="JANBPK010001503">
    <property type="protein sequence ID" value="KAJ2922247.1"/>
    <property type="molecule type" value="Genomic_DNA"/>
</dbReference>
<feature type="non-terminal residue" evidence="3">
    <location>
        <position position="1"/>
    </location>
</feature>
<dbReference type="InterPro" id="IPR051781">
    <property type="entry name" value="Metallo-dep_Hydrolase"/>
</dbReference>
<evidence type="ECO:0000259" key="2">
    <source>
        <dbReference type="Pfam" id="PF01979"/>
    </source>
</evidence>
<protein>
    <recommendedName>
        <fullName evidence="2">Amidohydrolase-related domain-containing protein</fullName>
    </recommendedName>
</protein>
<dbReference type="GO" id="GO:0016810">
    <property type="term" value="F:hydrolase activity, acting on carbon-nitrogen (but not peptide) bonds"/>
    <property type="evidence" value="ECO:0007669"/>
    <property type="project" value="InterPro"/>
</dbReference>
<accession>A0A9W8ITF1</accession>
<dbReference type="SUPFAM" id="SSF51556">
    <property type="entry name" value="Metallo-dependent hydrolases"/>
    <property type="match status" value="1"/>
</dbReference>
<dbReference type="SUPFAM" id="SSF51338">
    <property type="entry name" value="Composite domain of metallo-dependent hydrolases"/>
    <property type="match status" value="1"/>
</dbReference>
<evidence type="ECO:0000313" key="3">
    <source>
        <dbReference type="EMBL" id="KAJ2922247.1"/>
    </source>
</evidence>
<organism evidence="3 4">
    <name type="scientific">Candolleomyces eurysporus</name>
    <dbReference type="NCBI Taxonomy" id="2828524"/>
    <lineage>
        <taxon>Eukaryota</taxon>
        <taxon>Fungi</taxon>
        <taxon>Dikarya</taxon>
        <taxon>Basidiomycota</taxon>
        <taxon>Agaricomycotina</taxon>
        <taxon>Agaricomycetes</taxon>
        <taxon>Agaricomycetidae</taxon>
        <taxon>Agaricales</taxon>
        <taxon>Agaricineae</taxon>
        <taxon>Psathyrellaceae</taxon>
        <taxon>Candolleomyces</taxon>
    </lineage>
</organism>
<dbReference type="Pfam" id="PF01979">
    <property type="entry name" value="Amidohydro_1"/>
    <property type="match status" value="1"/>
</dbReference>
<evidence type="ECO:0000256" key="1">
    <source>
        <dbReference type="SAM" id="MobiDB-lite"/>
    </source>
</evidence>